<evidence type="ECO:0000313" key="1">
    <source>
        <dbReference type="EMBL" id="ATL49143.1"/>
    </source>
</evidence>
<name>A0A291QZ70_9BACT</name>
<dbReference type="AlphaFoldDB" id="A0A291QZ70"/>
<dbReference type="Proteomes" id="UP000220133">
    <property type="component" value="Chromosome"/>
</dbReference>
<dbReference type="EMBL" id="CP023777">
    <property type="protein sequence ID" value="ATL49143.1"/>
    <property type="molecule type" value="Genomic_DNA"/>
</dbReference>
<protein>
    <submittedName>
        <fullName evidence="1">Uncharacterized protein</fullName>
    </submittedName>
</protein>
<sequence>MAKLFIHQLATDHDSRPPISGKVREHLQALADKWIMADKDAGFDQDVLIDLYFIDPNTEGPSDIFLQPSKKIKPGLARKPFTVFIPQTLIESASDPYKATIQLMVDTVILVFSREFPGLKPGSLPKFKKAVDYEYLMSLPYPAPFDEQQYISDNIEG</sequence>
<accession>A0A291QZ70</accession>
<proteinExistence type="predicted"/>
<dbReference type="OrthoDB" id="679776at2"/>
<keyword evidence="2" id="KW-1185">Reference proteome</keyword>
<gene>
    <name evidence="1" type="ORF">COR50_19275</name>
</gene>
<evidence type="ECO:0000313" key="2">
    <source>
        <dbReference type="Proteomes" id="UP000220133"/>
    </source>
</evidence>
<dbReference type="RefSeq" id="WP_098195511.1">
    <property type="nucleotide sequence ID" value="NZ_CP023777.1"/>
</dbReference>
<organism evidence="1 2">
    <name type="scientific">Chitinophaga caeni</name>
    <dbReference type="NCBI Taxonomy" id="2029983"/>
    <lineage>
        <taxon>Bacteria</taxon>
        <taxon>Pseudomonadati</taxon>
        <taxon>Bacteroidota</taxon>
        <taxon>Chitinophagia</taxon>
        <taxon>Chitinophagales</taxon>
        <taxon>Chitinophagaceae</taxon>
        <taxon>Chitinophaga</taxon>
    </lineage>
</organism>
<dbReference type="KEGG" id="cbae:COR50_19275"/>
<reference evidence="1 2" key="1">
    <citation type="submission" date="2017-10" db="EMBL/GenBank/DDBJ databases">
        <title>Paenichitinophaga pekingensis gen. nov., sp. nov., isolated from activated sludge.</title>
        <authorList>
            <person name="Jin D."/>
            <person name="Kong X."/>
            <person name="Deng Y."/>
            <person name="Bai Z."/>
        </authorList>
    </citation>
    <scope>NUCLEOTIDE SEQUENCE [LARGE SCALE GENOMIC DNA]</scope>
    <source>
        <strain evidence="1 2">13</strain>
    </source>
</reference>